<comment type="similarity">
    <text evidence="1 4">Belongs to the glycosyl hydrolase 1 family.</text>
</comment>
<name>A0A6S6QZ06_9FIRM</name>
<accession>A0A6S6QZ06</accession>
<keyword evidence="3" id="KW-0326">Glycosidase</keyword>
<dbReference type="PANTHER" id="PTHR10353">
    <property type="entry name" value="GLYCOSYL HYDROLASE"/>
    <property type="match status" value="1"/>
</dbReference>
<reference evidence="5 6" key="1">
    <citation type="journal article" date="2016" name="Int. J. Syst. Evol. Microbiol.">
        <title>Descriptions of Anaerotaenia torta gen. nov., sp. nov. and Anaerocolumna cellulosilytica gen. nov., sp. nov. isolated from a methanogenic reactor of cattle waste.</title>
        <authorList>
            <person name="Uek A."/>
            <person name="Ohtaki Y."/>
            <person name="Kaku N."/>
            <person name="Ueki K."/>
        </authorList>
    </citation>
    <scope>NUCLEOTIDE SEQUENCE [LARGE SCALE GENOMIC DNA]</scope>
    <source>
        <strain evidence="5 6">SN021</strain>
    </source>
</reference>
<dbReference type="Proteomes" id="UP000515561">
    <property type="component" value="Chromosome"/>
</dbReference>
<dbReference type="SUPFAM" id="SSF51445">
    <property type="entry name" value="(Trans)glycosidases"/>
    <property type="match status" value="1"/>
</dbReference>
<evidence type="ECO:0000256" key="1">
    <source>
        <dbReference type="ARBA" id="ARBA00010838"/>
    </source>
</evidence>
<sequence length="471" mass="54094">MSFPTGFLWGGAIAANQCEGAYLEDGKGLSIQDVMPKGVVGPVTEEPTPDNLKLIGIDFYHRYREDIKLFAEMGFKVLRLSIAWSRIFPKGDEEVPNEAGLIFYDKVFDTCLSYGIEPLVTLSHYETPLYLAKQYDGFLNRKVIDFFIRYCETVFHRYKNKVKYWITFNEINAVRHFPLMGAGIFTPKEKLRAQDIYQTAHHEFVASAMAVKFLHEIIPDAKMGCMVLGALNYPMTPHPQDMIAMMERDRDCMFFADVQARGYYPLYIKKLWEKEGVHVVMEPGDEEVLRNTVDFISFSYYMSKCTAADTSIYEKGKGNLTSGVRNPYLKESEWGWQIDPAGLRYTLNYFYDRYQKPLFVAENGLGAIDELMQLPDLTFTVLDDYRITYLRDHLSEVENAIEDGVDVMGYAAWGCIDLVSASTAQMKKRYGFIYVDRNEDGTGSLARYKKKSFDWYQQVIKTNGGSLKSEL</sequence>
<dbReference type="PROSITE" id="PS00653">
    <property type="entry name" value="GLYCOSYL_HYDROL_F1_2"/>
    <property type="match status" value="1"/>
</dbReference>
<dbReference type="Gene3D" id="3.20.20.80">
    <property type="entry name" value="Glycosidases"/>
    <property type="match status" value="1"/>
</dbReference>
<dbReference type="KEGG" id="acel:acsn021_18680"/>
<dbReference type="PANTHER" id="PTHR10353:SF122">
    <property type="entry name" value="6-PHOSPHO-BETA-GLUCOSIDASE ASCB-RELATED"/>
    <property type="match status" value="1"/>
</dbReference>
<dbReference type="EMBL" id="AP023367">
    <property type="protein sequence ID" value="BCJ94299.1"/>
    <property type="molecule type" value="Genomic_DNA"/>
</dbReference>
<dbReference type="Pfam" id="PF00232">
    <property type="entry name" value="Glyco_hydro_1"/>
    <property type="match status" value="1"/>
</dbReference>
<gene>
    <name evidence="5" type="ORF">acsn021_18680</name>
</gene>
<evidence type="ECO:0000256" key="3">
    <source>
        <dbReference type="ARBA" id="ARBA00023295"/>
    </source>
</evidence>
<dbReference type="RefSeq" id="WP_184091134.1">
    <property type="nucleotide sequence ID" value="NZ_AP023367.1"/>
</dbReference>
<evidence type="ECO:0000256" key="2">
    <source>
        <dbReference type="ARBA" id="ARBA00022801"/>
    </source>
</evidence>
<dbReference type="GO" id="GO:0016052">
    <property type="term" value="P:carbohydrate catabolic process"/>
    <property type="evidence" value="ECO:0007669"/>
    <property type="project" value="TreeGrafter"/>
</dbReference>
<dbReference type="InterPro" id="IPR001360">
    <property type="entry name" value="Glyco_hydro_1"/>
</dbReference>
<keyword evidence="2" id="KW-0378">Hydrolase</keyword>
<dbReference type="PRINTS" id="PR00131">
    <property type="entry name" value="GLHYDRLASE1"/>
</dbReference>
<evidence type="ECO:0000313" key="6">
    <source>
        <dbReference type="Proteomes" id="UP000515561"/>
    </source>
</evidence>
<dbReference type="InterPro" id="IPR017853">
    <property type="entry name" value="GH"/>
</dbReference>
<evidence type="ECO:0000256" key="4">
    <source>
        <dbReference type="RuleBase" id="RU003690"/>
    </source>
</evidence>
<protein>
    <submittedName>
        <fullName evidence="5">6-phospho-beta-glucosidase</fullName>
    </submittedName>
</protein>
<dbReference type="GO" id="GO:0005829">
    <property type="term" value="C:cytosol"/>
    <property type="evidence" value="ECO:0007669"/>
    <property type="project" value="TreeGrafter"/>
</dbReference>
<dbReference type="FunFam" id="3.20.20.80:FF:000004">
    <property type="entry name" value="Beta-glucosidase 6-phospho-beta-glucosidase"/>
    <property type="match status" value="1"/>
</dbReference>
<dbReference type="InterPro" id="IPR033132">
    <property type="entry name" value="GH_1_N_CS"/>
</dbReference>
<organism evidence="5 6">
    <name type="scientific">Anaerocolumna cellulosilytica</name>
    <dbReference type="NCBI Taxonomy" id="433286"/>
    <lineage>
        <taxon>Bacteria</taxon>
        <taxon>Bacillati</taxon>
        <taxon>Bacillota</taxon>
        <taxon>Clostridia</taxon>
        <taxon>Lachnospirales</taxon>
        <taxon>Lachnospiraceae</taxon>
        <taxon>Anaerocolumna</taxon>
    </lineage>
</organism>
<proteinExistence type="inferred from homology"/>
<evidence type="ECO:0000313" key="5">
    <source>
        <dbReference type="EMBL" id="BCJ94299.1"/>
    </source>
</evidence>
<keyword evidence="6" id="KW-1185">Reference proteome</keyword>
<dbReference type="GO" id="GO:0008422">
    <property type="term" value="F:beta-glucosidase activity"/>
    <property type="evidence" value="ECO:0007669"/>
    <property type="project" value="TreeGrafter"/>
</dbReference>
<dbReference type="AlphaFoldDB" id="A0A6S6QZ06"/>